<dbReference type="OrthoDB" id="9797629at2"/>
<name>A0A1M6NY69_9FIRM</name>
<dbReference type="RefSeq" id="WP_072910554.1">
    <property type="nucleotide sequence ID" value="NZ_FRAR01000005.1"/>
</dbReference>
<dbReference type="SUPFAM" id="SSF143120">
    <property type="entry name" value="YefM-like"/>
    <property type="match status" value="1"/>
</dbReference>
<dbReference type="InterPro" id="IPR036165">
    <property type="entry name" value="YefM-like_sf"/>
</dbReference>
<comment type="similarity">
    <text evidence="1 2">Belongs to the phD/YefM antitoxin family.</text>
</comment>
<reference evidence="4" key="1">
    <citation type="submission" date="2016-11" db="EMBL/GenBank/DDBJ databases">
        <authorList>
            <person name="Varghese N."/>
            <person name="Submissions S."/>
        </authorList>
    </citation>
    <scope>NUCLEOTIDE SEQUENCE [LARGE SCALE GENOMIC DNA]</scope>
    <source>
        <strain evidence="4">DSM 10349</strain>
    </source>
</reference>
<proteinExistence type="inferred from homology"/>
<organism evidence="3 4">
    <name type="scientific">Desulforamulus aeronauticus DSM 10349</name>
    <dbReference type="NCBI Taxonomy" id="1121421"/>
    <lineage>
        <taxon>Bacteria</taxon>
        <taxon>Bacillati</taxon>
        <taxon>Bacillota</taxon>
        <taxon>Clostridia</taxon>
        <taxon>Eubacteriales</taxon>
        <taxon>Peptococcaceae</taxon>
        <taxon>Desulforamulus</taxon>
    </lineage>
</organism>
<sequence>MNINTDCIVSISDANQNFSKVARLVDEKKKVIVMKNNKPRYLIIDFEDYEAQRAEEQKLDIIADKILEKNLNAFKRLAE</sequence>
<evidence type="ECO:0000313" key="3">
    <source>
        <dbReference type="EMBL" id="SHK00643.1"/>
    </source>
</evidence>
<dbReference type="STRING" id="1121421.SAMN02745123_00341"/>
<dbReference type="InterPro" id="IPR006442">
    <property type="entry name" value="Antitoxin_Phd/YefM"/>
</dbReference>
<dbReference type="Gene3D" id="3.40.1620.10">
    <property type="entry name" value="YefM-like domain"/>
    <property type="match status" value="1"/>
</dbReference>
<dbReference type="EMBL" id="FRAR01000005">
    <property type="protein sequence ID" value="SHK00643.1"/>
    <property type="molecule type" value="Genomic_DNA"/>
</dbReference>
<comment type="function">
    <text evidence="2">Antitoxin component of a type II toxin-antitoxin (TA) system.</text>
</comment>
<gene>
    <name evidence="3" type="ORF">SAMN02745123_00341</name>
</gene>
<evidence type="ECO:0000256" key="2">
    <source>
        <dbReference type="RuleBase" id="RU362080"/>
    </source>
</evidence>
<keyword evidence="4" id="KW-1185">Reference proteome</keyword>
<accession>A0A1M6NY69</accession>
<evidence type="ECO:0000256" key="1">
    <source>
        <dbReference type="ARBA" id="ARBA00009981"/>
    </source>
</evidence>
<evidence type="ECO:0000313" key="4">
    <source>
        <dbReference type="Proteomes" id="UP000183997"/>
    </source>
</evidence>
<protein>
    <recommendedName>
        <fullName evidence="2">Antitoxin</fullName>
    </recommendedName>
</protein>
<dbReference type="Pfam" id="PF02604">
    <property type="entry name" value="PhdYeFM_antitox"/>
    <property type="match status" value="1"/>
</dbReference>
<dbReference type="Proteomes" id="UP000183997">
    <property type="component" value="Unassembled WGS sequence"/>
</dbReference>
<dbReference type="NCBIfam" id="TIGR01552">
    <property type="entry name" value="phd_fam"/>
    <property type="match status" value="1"/>
</dbReference>
<dbReference type="AlphaFoldDB" id="A0A1M6NY69"/>